<name>A0ABQ9A2W1_9ROSI</name>
<accession>A0ABQ9A2W1</accession>
<keyword evidence="3" id="KW-0732">Signal</keyword>
<keyword evidence="5" id="KW-1185">Reference proteome</keyword>
<feature type="transmembrane region" description="Helical" evidence="2">
    <location>
        <begin position="178"/>
        <end position="197"/>
    </location>
</feature>
<feature type="compositionally biased region" description="Pro residues" evidence="1">
    <location>
        <begin position="98"/>
        <end position="107"/>
    </location>
</feature>
<evidence type="ECO:0000313" key="5">
    <source>
        <dbReference type="Proteomes" id="UP001141253"/>
    </source>
</evidence>
<dbReference type="EMBL" id="JAPFFI010000023">
    <property type="protein sequence ID" value="KAJ6321968.1"/>
    <property type="molecule type" value="Genomic_DNA"/>
</dbReference>
<organism evidence="4 5">
    <name type="scientific">Salix suchowensis</name>
    <dbReference type="NCBI Taxonomy" id="1278906"/>
    <lineage>
        <taxon>Eukaryota</taxon>
        <taxon>Viridiplantae</taxon>
        <taxon>Streptophyta</taxon>
        <taxon>Embryophyta</taxon>
        <taxon>Tracheophyta</taxon>
        <taxon>Spermatophyta</taxon>
        <taxon>Magnoliopsida</taxon>
        <taxon>eudicotyledons</taxon>
        <taxon>Gunneridae</taxon>
        <taxon>Pentapetalae</taxon>
        <taxon>rosids</taxon>
        <taxon>fabids</taxon>
        <taxon>Malpighiales</taxon>
        <taxon>Salicaceae</taxon>
        <taxon>Saliceae</taxon>
        <taxon>Salix</taxon>
    </lineage>
</organism>
<keyword evidence="2" id="KW-0812">Transmembrane</keyword>
<reference evidence="4" key="1">
    <citation type="submission" date="2022-10" db="EMBL/GenBank/DDBJ databases">
        <authorList>
            <person name="Hyden B.L."/>
            <person name="Feng K."/>
            <person name="Yates T."/>
            <person name="Jawdy S."/>
            <person name="Smart L.B."/>
            <person name="Muchero W."/>
        </authorList>
    </citation>
    <scope>NUCLEOTIDE SEQUENCE</scope>
    <source>
        <tissue evidence="4">Shoot tip</tissue>
    </source>
</reference>
<reference evidence="4" key="2">
    <citation type="journal article" date="2023" name="Int. J. Mol. Sci.">
        <title>De Novo Assembly and Annotation of 11 Diverse Shrub Willow (Salix) Genomes Reveals Novel Gene Organization in Sex-Linked Regions.</title>
        <authorList>
            <person name="Hyden B."/>
            <person name="Feng K."/>
            <person name="Yates T.B."/>
            <person name="Jawdy S."/>
            <person name="Cereghino C."/>
            <person name="Smart L.B."/>
            <person name="Muchero W."/>
        </authorList>
    </citation>
    <scope>NUCLEOTIDE SEQUENCE</scope>
    <source>
        <tissue evidence="4">Shoot tip</tissue>
    </source>
</reference>
<evidence type="ECO:0000313" key="4">
    <source>
        <dbReference type="EMBL" id="KAJ6321968.1"/>
    </source>
</evidence>
<feature type="region of interest" description="Disordered" evidence="1">
    <location>
        <begin position="30"/>
        <end position="116"/>
    </location>
</feature>
<gene>
    <name evidence="4" type="ORF">OIU77_011954</name>
</gene>
<evidence type="ECO:0000256" key="3">
    <source>
        <dbReference type="SAM" id="SignalP"/>
    </source>
</evidence>
<proteinExistence type="predicted"/>
<evidence type="ECO:0000256" key="1">
    <source>
        <dbReference type="SAM" id="MobiDB-lite"/>
    </source>
</evidence>
<sequence length="198" mass="21234">MLPEMSFFSSFMLLSLFLYAVAPVQGLNSRKLDDTTVPGQNGVKCSPCNPTPPPPSPPPPVIYPSPPPPEIYPPPPPPQVIYPSPPKTPKKPPSSNYCPPPPSPPSPSTSSLYITGPPGEVYPVDSDVNDASRHAVSLQVLIGCGLIGLVVGIWLLGPEFIKFNQDGSGRKFEGHEKLIARIFLVLALLSLDCSISWE</sequence>
<feature type="compositionally biased region" description="Pro residues" evidence="1">
    <location>
        <begin position="49"/>
        <end position="87"/>
    </location>
</feature>
<dbReference type="PANTHER" id="PTHR35094:SF1">
    <property type="entry name" value="PROTEIN, PUTATIVE-RELATED"/>
    <property type="match status" value="1"/>
</dbReference>
<dbReference type="PANTHER" id="PTHR35094">
    <property type="entry name" value="LEUCINE-RICH REPEAT EXTENSIN-LIKE PROTEIN 2"/>
    <property type="match status" value="1"/>
</dbReference>
<feature type="chain" id="PRO_5046497146" evidence="3">
    <location>
        <begin position="27"/>
        <end position="198"/>
    </location>
</feature>
<feature type="signal peptide" evidence="3">
    <location>
        <begin position="1"/>
        <end position="26"/>
    </location>
</feature>
<feature type="transmembrane region" description="Helical" evidence="2">
    <location>
        <begin position="136"/>
        <end position="157"/>
    </location>
</feature>
<comment type="caution">
    <text evidence="4">The sequence shown here is derived from an EMBL/GenBank/DDBJ whole genome shotgun (WGS) entry which is preliminary data.</text>
</comment>
<keyword evidence="2" id="KW-0472">Membrane</keyword>
<dbReference type="Proteomes" id="UP001141253">
    <property type="component" value="Chromosome 8"/>
</dbReference>
<keyword evidence="2" id="KW-1133">Transmembrane helix</keyword>
<protein>
    <submittedName>
        <fullName evidence="4">Uncharacterized protein</fullName>
    </submittedName>
</protein>
<evidence type="ECO:0000256" key="2">
    <source>
        <dbReference type="SAM" id="Phobius"/>
    </source>
</evidence>
<dbReference type="PRINTS" id="PR01217">
    <property type="entry name" value="PRICHEXTENSN"/>
</dbReference>